<dbReference type="PANTHER" id="PTHR10443:SF12">
    <property type="entry name" value="DIPEPTIDASE"/>
    <property type="match status" value="1"/>
</dbReference>
<dbReference type="PROSITE" id="PS51365">
    <property type="entry name" value="RENAL_DIPEPTIDASE_2"/>
    <property type="match status" value="1"/>
</dbReference>
<sequence length="377" mass="41897">MTDINRRTFLTYSSLIAASALKPAQSLAMSDQSAQSWAPYHNKLVIDGLGFAVRGLVDTPAEELEEFLKVIRQSGITAINETVTYPGSDFKQAVKNVSSCLDWANRYPEQVRVVRTVEDLLQAKKQQQLGLIMGFQSTEMFEGTVENVSVFSNLGIRIMQMSYNSRSDFADGCLVENAQGVSPLGYQGIEQMNAERVLIDLSHAAKATVQQTMKHSKQPVAITHSGCNSLYQHPRNNDDEDLKSLADQGGVFGVYLMPFLEGGEHEIGADTVIGHIEHALKVCGEEHVGIGTDQGIKPINDTPEYRESIRQEVLRRQAAGISAPGETPNRPPFIPQLNSERRMDMIAWRLHKRGHSDRLIENVLGMNFLRLFQAVWG</sequence>
<evidence type="ECO:0000313" key="1">
    <source>
        <dbReference type="EMBL" id="MFC3194831.1"/>
    </source>
</evidence>
<dbReference type="InterPro" id="IPR006311">
    <property type="entry name" value="TAT_signal"/>
</dbReference>
<dbReference type="SUPFAM" id="SSF51556">
    <property type="entry name" value="Metallo-dependent hydrolases"/>
    <property type="match status" value="1"/>
</dbReference>
<dbReference type="EMBL" id="JBHRTS010000005">
    <property type="protein sequence ID" value="MFC3194831.1"/>
    <property type="molecule type" value="Genomic_DNA"/>
</dbReference>
<gene>
    <name evidence="1" type="ORF">ACFODZ_11330</name>
</gene>
<dbReference type="PANTHER" id="PTHR10443">
    <property type="entry name" value="MICROSOMAL DIPEPTIDASE"/>
    <property type="match status" value="1"/>
</dbReference>
<dbReference type="Pfam" id="PF01244">
    <property type="entry name" value="Peptidase_M19"/>
    <property type="match status" value="1"/>
</dbReference>
<dbReference type="RefSeq" id="WP_077410874.1">
    <property type="nucleotide sequence ID" value="NZ_JBHRTS010000005.1"/>
</dbReference>
<name>A0ABV7JDS0_9GAMM</name>
<dbReference type="Proteomes" id="UP001595533">
    <property type="component" value="Unassembled WGS sequence"/>
</dbReference>
<evidence type="ECO:0000313" key="2">
    <source>
        <dbReference type="Proteomes" id="UP001595533"/>
    </source>
</evidence>
<protein>
    <submittedName>
        <fullName evidence="1">Dipeptidase</fullName>
    </submittedName>
</protein>
<dbReference type="Gene3D" id="3.20.20.140">
    <property type="entry name" value="Metal-dependent hydrolases"/>
    <property type="match status" value="1"/>
</dbReference>
<accession>A0ABV7JDS0</accession>
<dbReference type="PROSITE" id="PS51318">
    <property type="entry name" value="TAT"/>
    <property type="match status" value="1"/>
</dbReference>
<dbReference type="InterPro" id="IPR032466">
    <property type="entry name" value="Metal_Hydrolase"/>
</dbReference>
<comment type="caution">
    <text evidence="1">The sequence shown here is derived from an EMBL/GenBank/DDBJ whole genome shotgun (WGS) entry which is preliminary data.</text>
</comment>
<dbReference type="InterPro" id="IPR008257">
    <property type="entry name" value="Pept_M19"/>
</dbReference>
<organism evidence="1 2">
    <name type="scientific">Marinicella sediminis</name>
    <dbReference type="NCBI Taxonomy" id="1792834"/>
    <lineage>
        <taxon>Bacteria</taxon>
        <taxon>Pseudomonadati</taxon>
        <taxon>Pseudomonadota</taxon>
        <taxon>Gammaproteobacteria</taxon>
        <taxon>Lysobacterales</taxon>
        <taxon>Marinicellaceae</taxon>
        <taxon>Marinicella</taxon>
    </lineage>
</organism>
<reference evidence="2" key="1">
    <citation type="journal article" date="2019" name="Int. J. Syst. Evol. Microbiol.">
        <title>The Global Catalogue of Microorganisms (GCM) 10K type strain sequencing project: providing services to taxonomists for standard genome sequencing and annotation.</title>
        <authorList>
            <consortium name="The Broad Institute Genomics Platform"/>
            <consortium name="The Broad Institute Genome Sequencing Center for Infectious Disease"/>
            <person name="Wu L."/>
            <person name="Ma J."/>
        </authorList>
    </citation>
    <scope>NUCLEOTIDE SEQUENCE [LARGE SCALE GENOMIC DNA]</scope>
    <source>
        <strain evidence="2">KCTC 42953</strain>
    </source>
</reference>
<proteinExistence type="predicted"/>
<keyword evidence="2" id="KW-1185">Reference proteome</keyword>